<organism evidence="1 2">
    <name type="scientific">Cylindrospermopsis curvispora GIHE-G1</name>
    <dbReference type="NCBI Taxonomy" id="2666332"/>
    <lineage>
        <taxon>Bacteria</taxon>
        <taxon>Bacillati</taxon>
        <taxon>Cyanobacteriota</taxon>
        <taxon>Cyanophyceae</taxon>
        <taxon>Nostocales</taxon>
        <taxon>Aphanizomenonaceae</taxon>
        <taxon>Cylindrospermopsis</taxon>
    </lineage>
</organism>
<gene>
    <name evidence="1" type="ORF">IAR63_10030</name>
</gene>
<dbReference type="KEGG" id="ccur:IAR63_10030"/>
<sequence length="75" mass="8489">MSIPPKKYSCARFSQSAIAILSMNIMIATTDYKYLPTSRKRFMFTAFCAKHSVSWAYFGVSKSILKALQIDPEVT</sequence>
<protein>
    <submittedName>
        <fullName evidence="1">Uncharacterized protein</fullName>
    </submittedName>
</protein>
<accession>A0A7H0EWV9</accession>
<keyword evidence="2" id="KW-1185">Reference proteome</keyword>
<dbReference type="Proteomes" id="UP000516013">
    <property type="component" value="Chromosome"/>
</dbReference>
<evidence type="ECO:0000313" key="2">
    <source>
        <dbReference type="Proteomes" id="UP000516013"/>
    </source>
</evidence>
<proteinExistence type="predicted"/>
<name>A0A7H0EWV9_9CYAN</name>
<reference evidence="1 2" key="1">
    <citation type="submission" date="2020-08" db="EMBL/GenBank/DDBJ databases">
        <title>Complete genome sequence of Raphidiopsis curvispora isolated from drinking water reservoir in South Korea.</title>
        <authorList>
            <person name="Jeong J."/>
        </authorList>
    </citation>
    <scope>NUCLEOTIDE SEQUENCE [LARGE SCALE GENOMIC DNA]</scope>
    <source>
        <strain evidence="1 2">GIHE-G1</strain>
    </source>
</reference>
<evidence type="ECO:0000313" key="1">
    <source>
        <dbReference type="EMBL" id="QNP28275.1"/>
    </source>
</evidence>
<dbReference type="RefSeq" id="WP_187705175.1">
    <property type="nucleotide sequence ID" value="NZ_CP060822.1"/>
</dbReference>
<dbReference type="AlphaFoldDB" id="A0A7H0EWV9"/>
<dbReference type="EMBL" id="CP060822">
    <property type="protein sequence ID" value="QNP28275.1"/>
    <property type="molecule type" value="Genomic_DNA"/>
</dbReference>